<name>U3A1L0_9SPHN</name>
<gene>
    <name evidence="3" type="ORF">NT2_04_00590</name>
</gene>
<dbReference type="eggNOG" id="COG3895">
    <property type="taxonomic scope" value="Bacteria"/>
</dbReference>
<dbReference type="OrthoDB" id="485556at2"/>
<feature type="chain" id="PRO_5030177868" description="Lipoprotein" evidence="2">
    <location>
        <begin position="20"/>
        <end position="185"/>
    </location>
</feature>
<feature type="signal peptide" evidence="2">
    <location>
        <begin position="1"/>
        <end position="19"/>
    </location>
</feature>
<evidence type="ECO:0008006" key="5">
    <source>
        <dbReference type="Google" id="ProtNLM"/>
    </source>
</evidence>
<dbReference type="Proteomes" id="UP000016568">
    <property type="component" value="Unassembled WGS sequence"/>
</dbReference>
<evidence type="ECO:0000256" key="2">
    <source>
        <dbReference type="SAM" id="SignalP"/>
    </source>
</evidence>
<protein>
    <recommendedName>
        <fullName evidence="5">Lipoprotein</fullName>
    </recommendedName>
</protein>
<comment type="caution">
    <text evidence="3">The sequence shown here is derived from an EMBL/GenBank/DDBJ whole genome shotgun (WGS) entry which is preliminary data.</text>
</comment>
<dbReference type="EMBL" id="BASZ01000004">
    <property type="protein sequence ID" value="GAD48648.1"/>
    <property type="molecule type" value="Genomic_DNA"/>
</dbReference>
<dbReference type="KEGG" id="ntd:EGO55_09985"/>
<organism evidence="3 4">
    <name type="scientific">Caenibius tardaugens NBRC 16725</name>
    <dbReference type="NCBI Taxonomy" id="1219035"/>
    <lineage>
        <taxon>Bacteria</taxon>
        <taxon>Pseudomonadati</taxon>
        <taxon>Pseudomonadota</taxon>
        <taxon>Alphaproteobacteria</taxon>
        <taxon>Sphingomonadales</taxon>
        <taxon>Erythrobacteraceae</taxon>
        <taxon>Caenibius</taxon>
    </lineage>
</organism>
<evidence type="ECO:0000313" key="4">
    <source>
        <dbReference type="Proteomes" id="UP000016568"/>
    </source>
</evidence>
<evidence type="ECO:0000256" key="1">
    <source>
        <dbReference type="SAM" id="MobiDB-lite"/>
    </source>
</evidence>
<feature type="region of interest" description="Disordered" evidence="1">
    <location>
        <begin position="25"/>
        <end position="57"/>
    </location>
</feature>
<dbReference type="RefSeq" id="WP_021689555.1">
    <property type="nucleotide sequence ID" value="NZ_BASZ01000004.1"/>
</dbReference>
<evidence type="ECO:0000313" key="3">
    <source>
        <dbReference type="EMBL" id="GAD48648.1"/>
    </source>
</evidence>
<dbReference type="PROSITE" id="PS51257">
    <property type="entry name" value="PROKAR_LIPOPROTEIN"/>
    <property type="match status" value="1"/>
</dbReference>
<keyword evidence="2" id="KW-0732">Signal</keyword>
<dbReference type="AlphaFoldDB" id="U3A1L0"/>
<sequence length="185" mass="19057">MTVRLVPFAIAAALLAVLVGCDRQDSSQPVQGSESTPPSTGQTGDHPQVSVSTASGGAAATSAAPDYAALEQVRDPARILRFLGDALADRRWNDAARAWGEAGSASAATLQERFAAGAPITLTFGQGETEGAAGSLYYSVPYTLRRSDGSAETGTITLRRVNNVPGATPASLRWHVASMEPGSAQ</sequence>
<feature type="compositionally biased region" description="Polar residues" evidence="1">
    <location>
        <begin position="26"/>
        <end position="45"/>
    </location>
</feature>
<reference evidence="3 4" key="1">
    <citation type="submission" date="2013-09" db="EMBL/GenBank/DDBJ databases">
        <title>Whole genome shotgun sequence of Novosphingobium tardaugens NBRC 16725.</title>
        <authorList>
            <person name="Isaki S."/>
            <person name="Hosoyama A."/>
            <person name="Tsuchikane K."/>
            <person name="Katsumata H."/>
            <person name="Ando Y."/>
            <person name="Yamazaki S."/>
            <person name="Fujita N."/>
        </authorList>
    </citation>
    <scope>NUCLEOTIDE SEQUENCE [LARGE SCALE GENOMIC DNA]</scope>
    <source>
        <strain evidence="3 4">NBRC 16725</strain>
    </source>
</reference>
<keyword evidence="4" id="KW-1185">Reference proteome</keyword>
<accession>U3A1L0</accession>
<proteinExistence type="predicted"/>